<evidence type="ECO:0000259" key="9">
    <source>
        <dbReference type="PROSITE" id="PS50157"/>
    </source>
</evidence>
<evidence type="ECO:0000313" key="10">
    <source>
        <dbReference type="EMBL" id="OXA53074.1"/>
    </source>
</evidence>
<evidence type="ECO:0000256" key="3">
    <source>
        <dbReference type="ARBA" id="ARBA00022737"/>
    </source>
</evidence>
<sequence length="602" mass="68865">MSLPVDDEAASSSDDEEIPTRRCVVCLRRRRFTEDIFDSSKQLYYNIDVLIAHLNIEVKGTPANTGLCPDCMNHLQRWHVFNCAIAKRHEEAKNTGAKVIEEKVNLKSFEGKVYKNYKKIGRVKTVYNEATHAYYAKRHLTEKDWDFFCDHLFHSNSVKSEKSKELEKFLTSRDRLSKMFCITCLKLIPNGKRGYEKHMETDHQQSPVLYPCDICGNTFPEKDMTASTEDYYPHWISHFYFNKCDDCGKRFPTKRALGQHRHAVHKNRQVKCDKCGKVLANKMSLDLHLLRHLPENEKKKYMIKCKVCKKKIAQWNLKSHLATHNDDRPWKCDHCDATFKMKGALVSHRDVVHFNLKNHVCGTCGDAFKSASSLRGHVRRHEGRKDYKCEVCLKEYYTYSALKGHKVVHQTVRNHICVTCGKAFKKKKALDEHVTIHTGEKPHRCPICGREIRVKSNLYKHMKIHKKSQGTSVITDPPEDQTSNAITKRPISPHVNEEEVHHHQDNHRTAILTGECDSSSWPANGTMMVTLDNGTVVSDVTPLVVSFVTADSDGMHHPGGSVLELNSDEHVQLINDVAHQSSGVNVTRSSHGGETTYILSII</sequence>
<evidence type="ECO:0000256" key="6">
    <source>
        <dbReference type="ARBA" id="ARBA00023242"/>
    </source>
</evidence>
<evidence type="ECO:0000256" key="5">
    <source>
        <dbReference type="ARBA" id="ARBA00022833"/>
    </source>
</evidence>
<dbReference type="PROSITE" id="PS00028">
    <property type="entry name" value="ZINC_FINGER_C2H2_1"/>
    <property type="match status" value="7"/>
</dbReference>
<dbReference type="PROSITE" id="PS50157">
    <property type="entry name" value="ZINC_FINGER_C2H2_2"/>
    <property type="match status" value="7"/>
</dbReference>
<feature type="region of interest" description="Disordered" evidence="8">
    <location>
        <begin position="466"/>
        <end position="485"/>
    </location>
</feature>
<evidence type="ECO:0000256" key="7">
    <source>
        <dbReference type="PROSITE-ProRule" id="PRU00042"/>
    </source>
</evidence>
<dbReference type="GO" id="GO:0005694">
    <property type="term" value="C:chromosome"/>
    <property type="evidence" value="ECO:0007669"/>
    <property type="project" value="UniProtKB-ARBA"/>
</dbReference>
<keyword evidence="2" id="KW-0479">Metal-binding</keyword>
<organism evidence="10 11">
    <name type="scientific">Folsomia candida</name>
    <name type="common">Springtail</name>
    <dbReference type="NCBI Taxonomy" id="158441"/>
    <lineage>
        <taxon>Eukaryota</taxon>
        <taxon>Metazoa</taxon>
        <taxon>Ecdysozoa</taxon>
        <taxon>Arthropoda</taxon>
        <taxon>Hexapoda</taxon>
        <taxon>Collembola</taxon>
        <taxon>Entomobryomorpha</taxon>
        <taxon>Isotomoidea</taxon>
        <taxon>Isotomidae</taxon>
        <taxon>Proisotominae</taxon>
        <taxon>Folsomia</taxon>
    </lineage>
</organism>
<keyword evidence="5" id="KW-0862">Zinc</keyword>
<comment type="caution">
    <text evidence="10">The sequence shown here is derived from an EMBL/GenBank/DDBJ whole genome shotgun (WGS) entry which is preliminary data.</text>
</comment>
<feature type="domain" description="C2H2-type" evidence="9">
    <location>
        <begin position="443"/>
        <end position="470"/>
    </location>
</feature>
<feature type="domain" description="C2H2-type" evidence="9">
    <location>
        <begin position="242"/>
        <end position="270"/>
    </location>
</feature>
<reference evidence="10 11" key="1">
    <citation type="submission" date="2015-12" db="EMBL/GenBank/DDBJ databases">
        <title>The genome of Folsomia candida.</title>
        <authorList>
            <person name="Faddeeva A."/>
            <person name="Derks M.F."/>
            <person name="Anvar Y."/>
            <person name="Smit S."/>
            <person name="Van Straalen N."/>
            <person name="Roelofs D."/>
        </authorList>
    </citation>
    <scope>NUCLEOTIDE SEQUENCE [LARGE SCALE GENOMIC DNA]</scope>
    <source>
        <strain evidence="10 11">VU population</strain>
        <tissue evidence="10">Whole body</tissue>
    </source>
</reference>
<dbReference type="GO" id="GO:0005634">
    <property type="term" value="C:nucleus"/>
    <property type="evidence" value="ECO:0007669"/>
    <property type="project" value="UniProtKB-SubCell"/>
</dbReference>
<comment type="subcellular location">
    <subcellularLocation>
        <location evidence="1">Nucleus</location>
    </subcellularLocation>
</comment>
<keyword evidence="6" id="KW-0539">Nucleus</keyword>
<keyword evidence="11" id="KW-1185">Reference proteome</keyword>
<evidence type="ECO:0000256" key="8">
    <source>
        <dbReference type="SAM" id="MobiDB-lite"/>
    </source>
</evidence>
<feature type="domain" description="C2H2-type" evidence="9">
    <location>
        <begin position="330"/>
        <end position="358"/>
    </location>
</feature>
<dbReference type="OrthoDB" id="3565419at2759"/>
<dbReference type="Gene3D" id="3.30.160.60">
    <property type="entry name" value="Classic Zinc Finger"/>
    <property type="match status" value="5"/>
</dbReference>
<dbReference type="Proteomes" id="UP000198287">
    <property type="component" value="Unassembled WGS sequence"/>
</dbReference>
<dbReference type="FunFam" id="3.30.160.60:FF:001732">
    <property type="entry name" value="Zgc:162936"/>
    <property type="match status" value="1"/>
</dbReference>
<keyword evidence="4 7" id="KW-0863">Zinc-finger</keyword>
<dbReference type="InterPro" id="IPR036236">
    <property type="entry name" value="Znf_C2H2_sf"/>
</dbReference>
<gene>
    <name evidence="10" type="ORF">Fcan01_12046</name>
</gene>
<feature type="domain" description="C2H2-type" evidence="9">
    <location>
        <begin position="387"/>
        <end position="414"/>
    </location>
</feature>
<dbReference type="EMBL" id="LNIX01000006">
    <property type="protein sequence ID" value="OXA53074.1"/>
    <property type="molecule type" value="Genomic_DNA"/>
</dbReference>
<dbReference type="Pfam" id="PF13912">
    <property type="entry name" value="zf-C2H2_6"/>
    <property type="match status" value="3"/>
</dbReference>
<dbReference type="InterPro" id="IPR013087">
    <property type="entry name" value="Znf_C2H2_type"/>
</dbReference>
<feature type="domain" description="C2H2-type" evidence="9">
    <location>
        <begin position="270"/>
        <end position="297"/>
    </location>
</feature>
<feature type="compositionally biased region" description="Polar residues" evidence="8">
    <location>
        <begin position="469"/>
        <end position="485"/>
    </location>
</feature>
<dbReference type="GO" id="GO:0008270">
    <property type="term" value="F:zinc ion binding"/>
    <property type="evidence" value="ECO:0007669"/>
    <property type="project" value="UniProtKB-KW"/>
</dbReference>
<name>A0A226E7J6_FOLCA</name>
<dbReference type="GO" id="GO:0043565">
    <property type="term" value="F:sequence-specific DNA binding"/>
    <property type="evidence" value="ECO:0007669"/>
    <property type="project" value="UniProtKB-ARBA"/>
</dbReference>
<evidence type="ECO:0000256" key="4">
    <source>
        <dbReference type="ARBA" id="ARBA00022771"/>
    </source>
</evidence>
<keyword evidence="3" id="KW-0677">Repeat</keyword>
<dbReference type="Pfam" id="PF00096">
    <property type="entry name" value="zf-C2H2"/>
    <property type="match status" value="1"/>
</dbReference>
<dbReference type="PANTHER" id="PTHR24406">
    <property type="entry name" value="TRANSCRIPTIONAL REPRESSOR CTCFL-RELATED"/>
    <property type="match status" value="1"/>
</dbReference>
<evidence type="ECO:0000256" key="2">
    <source>
        <dbReference type="ARBA" id="ARBA00022723"/>
    </source>
</evidence>
<evidence type="ECO:0000313" key="11">
    <source>
        <dbReference type="Proteomes" id="UP000198287"/>
    </source>
</evidence>
<protein>
    <submittedName>
        <fullName evidence="10">Zinc finger protein with KRAB and SCAN domains 8</fullName>
    </submittedName>
</protein>
<feature type="domain" description="C2H2-type" evidence="9">
    <location>
        <begin position="359"/>
        <end position="386"/>
    </location>
</feature>
<dbReference type="InterPro" id="IPR050888">
    <property type="entry name" value="ZnF_C2H2-type_TF"/>
</dbReference>
<evidence type="ECO:0000256" key="1">
    <source>
        <dbReference type="ARBA" id="ARBA00004123"/>
    </source>
</evidence>
<dbReference type="SUPFAM" id="SSF57667">
    <property type="entry name" value="beta-beta-alpha zinc fingers"/>
    <property type="match status" value="4"/>
</dbReference>
<accession>A0A226E7J6</accession>
<dbReference type="GO" id="GO:0045893">
    <property type="term" value="P:positive regulation of DNA-templated transcription"/>
    <property type="evidence" value="ECO:0007669"/>
    <property type="project" value="UniProtKB-ARBA"/>
</dbReference>
<dbReference type="AlphaFoldDB" id="A0A226E7J6"/>
<dbReference type="SMART" id="SM00355">
    <property type="entry name" value="ZnF_C2H2"/>
    <property type="match status" value="9"/>
</dbReference>
<feature type="domain" description="C2H2-type" evidence="9">
    <location>
        <begin position="415"/>
        <end position="442"/>
    </location>
</feature>
<proteinExistence type="predicted"/>